<dbReference type="InterPro" id="IPR016549">
    <property type="entry name" value="UCP009193"/>
</dbReference>
<dbReference type="OrthoDB" id="755598at2759"/>
<organism evidence="2 3">
    <name type="scientific">Actinidia chinensis var. chinensis</name>
    <name type="common">Chinese soft-hair kiwi</name>
    <dbReference type="NCBI Taxonomy" id="1590841"/>
    <lineage>
        <taxon>Eukaryota</taxon>
        <taxon>Viridiplantae</taxon>
        <taxon>Streptophyta</taxon>
        <taxon>Embryophyta</taxon>
        <taxon>Tracheophyta</taxon>
        <taxon>Spermatophyta</taxon>
        <taxon>Magnoliopsida</taxon>
        <taxon>eudicotyledons</taxon>
        <taxon>Gunneridae</taxon>
        <taxon>Pentapetalae</taxon>
        <taxon>asterids</taxon>
        <taxon>Ericales</taxon>
        <taxon>Actinidiaceae</taxon>
        <taxon>Actinidia</taxon>
    </lineage>
</organism>
<dbReference type="EMBL" id="NKQK01000001">
    <property type="protein sequence ID" value="PSS36736.1"/>
    <property type="molecule type" value="Genomic_DNA"/>
</dbReference>
<comment type="caution">
    <text evidence="2">The sequence shown here is derived from an EMBL/GenBank/DDBJ whole genome shotgun (WGS) entry which is preliminary data.</text>
</comment>
<dbReference type="PANTHER" id="PTHR33675:SF1">
    <property type="entry name" value="HOLOCARBOXYLASE SYNTHETASE"/>
    <property type="match status" value="1"/>
</dbReference>
<reference evidence="3" key="2">
    <citation type="journal article" date="2018" name="BMC Genomics">
        <title>A manually annotated Actinidia chinensis var. chinensis (kiwifruit) genome highlights the challenges associated with draft genomes and gene prediction in plants.</title>
        <authorList>
            <person name="Pilkington S.M."/>
            <person name="Crowhurst R."/>
            <person name="Hilario E."/>
            <person name="Nardozza S."/>
            <person name="Fraser L."/>
            <person name="Peng Y."/>
            <person name="Gunaseelan K."/>
            <person name="Simpson R."/>
            <person name="Tahir J."/>
            <person name="Deroles S.C."/>
            <person name="Templeton K."/>
            <person name="Luo Z."/>
            <person name="Davy M."/>
            <person name="Cheng C."/>
            <person name="McNeilage M."/>
            <person name="Scaglione D."/>
            <person name="Liu Y."/>
            <person name="Zhang Q."/>
            <person name="Datson P."/>
            <person name="De Silva N."/>
            <person name="Gardiner S.E."/>
            <person name="Bassett H."/>
            <person name="Chagne D."/>
            <person name="McCallum J."/>
            <person name="Dzierzon H."/>
            <person name="Deng C."/>
            <person name="Wang Y.Y."/>
            <person name="Barron L."/>
            <person name="Manako K."/>
            <person name="Bowen J."/>
            <person name="Foster T.M."/>
            <person name="Erridge Z.A."/>
            <person name="Tiffin H."/>
            <person name="Waite C.N."/>
            <person name="Davies K.M."/>
            <person name="Grierson E.P."/>
            <person name="Laing W.A."/>
            <person name="Kirk R."/>
            <person name="Chen X."/>
            <person name="Wood M."/>
            <person name="Montefiori M."/>
            <person name="Brummell D.A."/>
            <person name="Schwinn K.E."/>
            <person name="Catanach A."/>
            <person name="Fullerton C."/>
            <person name="Li D."/>
            <person name="Meiyalaghan S."/>
            <person name="Nieuwenhuizen N."/>
            <person name="Read N."/>
            <person name="Prakash R."/>
            <person name="Hunter D."/>
            <person name="Zhang H."/>
            <person name="McKenzie M."/>
            <person name="Knabel M."/>
            <person name="Harris A."/>
            <person name="Allan A.C."/>
            <person name="Gleave A."/>
            <person name="Chen A."/>
            <person name="Janssen B.J."/>
            <person name="Plunkett B."/>
            <person name="Ampomah-Dwamena C."/>
            <person name="Voogd C."/>
            <person name="Leif D."/>
            <person name="Lafferty D."/>
            <person name="Souleyre E.J.F."/>
            <person name="Varkonyi-Gasic E."/>
            <person name="Gambi F."/>
            <person name="Hanley J."/>
            <person name="Yao J.L."/>
            <person name="Cheung J."/>
            <person name="David K.M."/>
            <person name="Warren B."/>
            <person name="Marsh K."/>
            <person name="Snowden K.C."/>
            <person name="Lin-Wang K."/>
            <person name="Brian L."/>
            <person name="Martinez-Sanchez M."/>
            <person name="Wang M."/>
            <person name="Ileperuma N."/>
            <person name="Macnee N."/>
            <person name="Campin R."/>
            <person name="McAtee P."/>
            <person name="Drummond R.S.M."/>
            <person name="Espley R.V."/>
            <person name="Ireland H.S."/>
            <person name="Wu R."/>
            <person name="Atkinson R.G."/>
            <person name="Karunairetnam S."/>
            <person name="Bulley S."/>
            <person name="Chunkath S."/>
            <person name="Hanley Z."/>
            <person name="Storey R."/>
            <person name="Thrimawithana A.H."/>
            <person name="Thomson S."/>
            <person name="David C."/>
            <person name="Testolin R."/>
            <person name="Huang H."/>
            <person name="Hellens R.P."/>
            <person name="Schaffer R.J."/>
        </authorList>
    </citation>
    <scope>NUCLEOTIDE SEQUENCE [LARGE SCALE GENOMIC DNA]</scope>
    <source>
        <strain evidence="3">cv. Red5</strain>
    </source>
</reference>
<accession>A0A2R6S375</accession>
<name>A0A2R6S375_ACTCC</name>
<dbReference type="AlphaFoldDB" id="A0A2R6S375"/>
<dbReference type="Gramene" id="PSS36736">
    <property type="protein sequence ID" value="PSS36736"/>
    <property type="gene ID" value="CEY00_Acc01259"/>
</dbReference>
<dbReference type="PANTHER" id="PTHR33675">
    <property type="entry name" value="NUCLEAR RECEPTOR FAMILY 2 GROUP C PROTEIN"/>
    <property type="match status" value="1"/>
</dbReference>
<keyword evidence="3" id="KW-1185">Reference proteome</keyword>
<dbReference type="Pfam" id="PF15251">
    <property type="entry name" value="TAPR1-like"/>
    <property type="match status" value="1"/>
</dbReference>
<sequence length="198" mass="22481">MAKKRKSDTRLDEVDRSMYNSFCTAANSLSQLYTHSMNQQQFSFHAGQRHALEKLYDWILRRQEGGSRVNTLDIVTYLQNELEYGLEETPMPPRSPFQSQQSQTTMYSTDIGVPGHPDHQAKNSVFSNALSSPVRWSLQQHPLSQGDFFSSNVMSSGNGARNSEISYGHNQIRDPNTHSVNDLSMDMHADSPDRESSY</sequence>
<gene>
    <name evidence="2" type="ORF">CEY00_Acc01259</name>
</gene>
<dbReference type="InParanoid" id="A0A2R6S375"/>
<dbReference type="InterPro" id="IPR029196">
    <property type="entry name" value="HAPSTR1-like"/>
</dbReference>
<dbReference type="PIRSF" id="PIRSF009193">
    <property type="entry name" value="UCP009193"/>
    <property type="match status" value="1"/>
</dbReference>
<evidence type="ECO:0000313" key="3">
    <source>
        <dbReference type="Proteomes" id="UP000241394"/>
    </source>
</evidence>
<dbReference type="OMA" id="PTVHFTN"/>
<feature type="compositionally biased region" description="Basic and acidic residues" evidence="1">
    <location>
        <begin position="185"/>
        <end position="198"/>
    </location>
</feature>
<proteinExistence type="predicted"/>
<reference evidence="2 3" key="1">
    <citation type="submission" date="2017-07" db="EMBL/GenBank/DDBJ databases">
        <title>An improved, manually edited Actinidia chinensis var. chinensis (kiwifruit) genome highlights the challenges associated with draft genomes and gene prediction in plants.</title>
        <authorList>
            <person name="Pilkington S."/>
            <person name="Crowhurst R."/>
            <person name="Hilario E."/>
            <person name="Nardozza S."/>
            <person name="Fraser L."/>
            <person name="Peng Y."/>
            <person name="Gunaseelan K."/>
            <person name="Simpson R."/>
            <person name="Tahir J."/>
            <person name="Deroles S."/>
            <person name="Templeton K."/>
            <person name="Luo Z."/>
            <person name="Davy M."/>
            <person name="Cheng C."/>
            <person name="Mcneilage M."/>
            <person name="Scaglione D."/>
            <person name="Liu Y."/>
            <person name="Zhang Q."/>
            <person name="Datson P."/>
            <person name="De Silva N."/>
            <person name="Gardiner S."/>
            <person name="Bassett H."/>
            <person name="Chagne D."/>
            <person name="Mccallum J."/>
            <person name="Dzierzon H."/>
            <person name="Deng C."/>
            <person name="Wang Y.-Y."/>
            <person name="Barron N."/>
            <person name="Manako K."/>
            <person name="Bowen J."/>
            <person name="Foster T."/>
            <person name="Erridge Z."/>
            <person name="Tiffin H."/>
            <person name="Waite C."/>
            <person name="Davies K."/>
            <person name="Grierson E."/>
            <person name="Laing W."/>
            <person name="Kirk R."/>
            <person name="Chen X."/>
            <person name="Wood M."/>
            <person name="Montefiori M."/>
            <person name="Brummell D."/>
            <person name="Schwinn K."/>
            <person name="Catanach A."/>
            <person name="Fullerton C."/>
            <person name="Li D."/>
            <person name="Meiyalaghan S."/>
            <person name="Nieuwenhuizen N."/>
            <person name="Read N."/>
            <person name="Prakash R."/>
            <person name="Hunter D."/>
            <person name="Zhang H."/>
            <person name="Mckenzie M."/>
            <person name="Knabel M."/>
            <person name="Harris A."/>
            <person name="Allan A."/>
            <person name="Chen A."/>
            <person name="Janssen B."/>
            <person name="Plunkett B."/>
            <person name="Dwamena C."/>
            <person name="Voogd C."/>
            <person name="Leif D."/>
            <person name="Lafferty D."/>
            <person name="Souleyre E."/>
            <person name="Varkonyi-Gasic E."/>
            <person name="Gambi F."/>
            <person name="Hanley J."/>
            <person name="Yao J.-L."/>
            <person name="Cheung J."/>
            <person name="David K."/>
            <person name="Warren B."/>
            <person name="Marsh K."/>
            <person name="Snowden K."/>
            <person name="Lin-Wang K."/>
            <person name="Brian L."/>
            <person name="Martinez-Sanchez M."/>
            <person name="Wang M."/>
            <person name="Ileperuma N."/>
            <person name="Macnee N."/>
            <person name="Campin R."/>
            <person name="Mcatee P."/>
            <person name="Drummond R."/>
            <person name="Espley R."/>
            <person name="Ireland H."/>
            <person name="Wu R."/>
            <person name="Atkinson R."/>
            <person name="Karunairetnam S."/>
            <person name="Bulley S."/>
            <person name="Chunkath S."/>
            <person name="Hanley Z."/>
            <person name="Storey R."/>
            <person name="Thrimawithana A."/>
            <person name="Thomson S."/>
            <person name="David C."/>
            <person name="Testolin R."/>
        </authorList>
    </citation>
    <scope>NUCLEOTIDE SEQUENCE [LARGE SCALE GENOMIC DNA]</scope>
    <source>
        <strain evidence="3">cv. Red5</strain>
        <tissue evidence="2">Young leaf</tissue>
    </source>
</reference>
<dbReference type="Proteomes" id="UP000241394">
    <property type="component" value="Chromosome LG1"/>
</dbReference>
<feature type="region of interest" description="Disordered" evidence="1">
    <location>
        <begin position="160"/>
        <end position="198"/>
    </location>
</feature>
<evidence type="ECO:0000313" key="2">
    <source>
        <dbReference type="EMBL" id="PSS36736.1"/>
    </source>
</evidence>
<protein>
    <submittedName>
        <fullName evidence="2">Myb-like protein</fullName>
    </submittedName>
</protein>
<evidence type="ECO:0000256" key="1">
    <source>
        <dbReference type="SAM" id="MobiDB-lite"/>
    </source>
</evidence>
<feature type="compositionally biased region" description="Polar residues" evidence="1">
    <location>
        <begin position="160"/>
        <end position="170"/>
    </location>
</feature>